<reference evidence="6" key="1">
    <citation type="submission" date="2018-11" db="EMBL/GenBank/DDBJ databases">
        <title>Chitinophaga lutea sp.nov., isolate from arsenic contaminated soil.</title>
        <authorList>
            <person name="Zong Y."/>
        </authorList>
    </citation>
    <scope>NUCLEOTIDE SEQUENCE [LARGE SCALE GENOMIC DNA]</scope>
    <source>
        <strain evidence="6">YLT18</strain>
    </source>
</reference>
<dbReference type="RefSeq" id="WP_120519002.1">
    <property type="nucleotide sequence ID" value="NZ_QXZY01000015.1"/>
</dbReference>
<proteinExistence type="inferred from homology"/>
<comment type="similarity">
    <text evidence="1">Belongs to the 'phage' integrase family.</text>
</comment>
<accession>A0A3N4M610</accession>
<dbReference type="CDD" id="cd01185">
    <property type="entry name" value="INTN1_C_like"/>
    <property type="match status" value="1"/>
</dbReference>
<dbReference type="InterPro" id="IPR025269">
    <property type="entry name" value="SAM-like_dom"/>
</dbReference>
<name>A0A3N4M610_9BACT</name>
<dbReference type="InterPro" id="IPR035386">
    <property type="entry name" value="Arm-DNA-bind_5"/>
</dbReference>
<keyword evidence="3" id="KW-0233">DNA recombination</keyword>
<dbReference type="Pfam" id="PF00589">
    <property type="entry name" value="Phage_integrase"/>
    <property type="match status" value="1"/>
</dbReference>
<keyword evidence="6" id="KW-1185">Reference proteome</keyword>
<keyword evidence="2" id="KW-0238">DNA-binding</keyword>
<dbReference type="GO" id="GO:0003677">
    <property type="term" value="F:DNA binding"/>
    <property type="evidence" value="ECO:0007669"/>
    <property type="project" value="UniProtKB-KW"/>
</dbReference>
<organism evidence="5 6">
    <name type="scientific">Chitinophaga barathri</name>
    <dbReference type="NCBI Taxonomy" id="1647451"/>
    <lineage>
        <taxon>Bacteria</taxon>
        <taxon>Pseudomonadati</taxon>
        <taxon>Bacteroidota</taxon>
        <taxon>Chitinophagia</taxon>
        <taxon>Chitinophagales</taxon>
        <taxon>Chitinophagaceae</taxon>
        <taxon>Chitinophaga</taxon>
    </lineage>
</organism>
<dbReference type="InterPro" id="IPR010998">
    <property type="entry name" value="Integrase_recombinase_N"/>
</dbReference>
<dbReference type="OrthoDB" id="892893at2"/>
<evidence type="ECO:0000256" key="2">
    <source>
        <dbReference type="ARBA" id="ARBA00023125"/>
    </source>
</evidence>
<dbReference type="InterPro" id="IPR011010">
    <property type="entry name" value="DNA_brk_join_enz"/>
</dbReference>
<dbReference type="Pfam" id="PF17293">
    <property type="entry name" value="Arm-DNA-bind_5"/>
    <property type="match status" value="1"/>
</dbReference>
<dbReference type="EMBL" id="RMBX01000015">
    <property type="protein sequence ID" value="RPD38505.1"/>
    <property type="molecule type" value="Genomic_DNA"/>
</dbReference>
<dbReference type="PANTHER" id="PTHR30349:SF64">
    <property type="entry name" value="PROPHAGE INTEGRASE INTD-RELATED"/>
    <property type="match status" value="1"/>
</dbReference>
<evidence type="ECO:0000313" key="5">
    <source>
        <dbReference type="EMBL" id="RPD38505.1"/>
    </source>
</evidence>
<sequence>MSNNINILFWIKKNRANKRGQVPLMLRLTYNNERKEFSTGLAVDPEKWDSSKYKVKGKTEDATQTNKYIDEVKGKILSLFKDMLLDENVSLGLLVDKFLGRDEGNMSLLELIQYHNDNFESRIGTDFSLSTFKKYRVTFSRIKEFVQHSFSKPDLKLKELSYKFMADFEHFLKTVHHNDHNTAIKHCKNLKKIINMALLNGWIKSNPFTAFKCSYKDVDRVYLTQQELEQIENKTFSSRKLQITRDIFLFQCYTGLAFADMAKLRQEDISMGIDGGRWIITRRKKTDVRSAIPLLPKALALLDKYNAGADKPILPFYSIQKFNSYLHEIADVCGINKNITSHVGRRTFATTIALANGVSLESISKILGHTSTKITHQYAMVTDMKVSQDMQELKEKLSNNLKTASNE</sequence>
<dbReference type="SUPFAM" id="SSF56349">
    <property type="entry name" value="DNA breaking-rejoining enzymes"/>
    <property type="match status" value="1"/>
</dbReference>
<dbReference type="GO" id="GO:0006310">
    <property type="term" value="P:DNA recombination"/>
    <property type="evidence" value="ECO:0007669"/>
    <property type="project" value="UniProtKB-KW"/>
</dbReference>
<dbReference type="PROSITE" id="PS51898">
    <property type="entry name" value="TYR_RECOMBINASE"/>
    <property type="match status" value="1"/>
</dbReference>
<dbReference type="Gene3D" id="1.10.150.130">
    <property type="match status" value="1"/>
</dbReference>
<protein>
    <submittedName>
        <fullName evidence="5">Site-specific integrase</fullName>
    </submittedName>
</protein>
<dbReference type="InterPro" id="IPR002104">
    <property type="entry name" value="Integrase_catalytic"/>
</dbReference>
<evidence type="ECO:0000259" key="4">
    <source>
        <dbReference type="PROSITE" id="PS51898"/>
    </source>
</evidence>
<dbReference type="AlphaFoldDB" id="A0A3N4M610"/>
<dbReference type="Pfam" id="PF13102">
    <property type="entry name" value="Phage_int_SAM_5"/>
    <property type="match status" value="1"/>
</dbReference>
<gene>
    <name evidence="5" type="ORF">EG028_24875</name>
</gene>
<feature type="domain" description="Tyr recombinase" evidence="4">
    <location>
        <begin position="218"/>
        <end position="398"/>
    </location>
</feature>
<dbReference type="InterPro" id="IPR050090">
    <property type="entry name" value="Tyrosine_recombinase_XerCD"/>
</dbReference>
<evidence type="ECO:0000313" key="6">
    <source>
        <dbReference type="Proteomes" id="UP000279089"/>
    </source>
</evidence>
<dbReference type="Gene3D" id="1.10.443.10">
    <property type="entry name" value="Intergrase catalytic core"/>
    <property type="match status" value="1"/>
</dbReference>
<dbReference type="GO" id="GO:0015074">
    <property type="term" value="P:DNA integration"/>
    <property type="evidence" value="ECO:0007669"/>
    <property type="project" value="InterPro"/>
</dbReference>
<dbReference type="InterPro" id="IPR013762">
    <property type="entry name" value="Integrase-like_cat_sf"/>
</dbReference>
<dbReference type="PANTHER" id="PTHR30349">
    <property type="entry name" value="PHAGE INTEGRASE-RELATED"/>
    <property type="match status" value="1"/>
</dbReference>
<dbReference type="Proteomes" id="UP000279089">
    <property type="component" value="Unassembled WGS sequence"/>
</dbReference>
<comment type="caution">
    <text evidence="5">The sequence shown here is derived from an EMBL/GenBank/DDBJ whole genome shotgun (WGS) entry which is preliminary data.</text>
</comment>
<evidence type="ECO:0000256" key="1">
    <source>
        <dbReference type="ARBA" id="ARBA00008857"/>
    </source>
</evidence>
<evidence type="ECO:0000256" key="3">
    <source>
        <dbReference type="ARBA" id="ARBA00023172"/>
    </source>
</evidence>